<dbReference type="OrthoDB" id="4453902at2759"/>
<dbReference type="GeneID" id="81465221"/>
<accession>A0A9W9RS59</accession>
<keyword evidence="2" id="KW-1185">Reference proteome</keyword>
<dbReference type="EMBL" id="JAPZBT010000003">
    <property type="protein sequence ID" value="KAJ5365422.1"/>
    <property type="molecule type" value="Genomic_DNA"/>
</dbReference>
<protein>
    <submittedName>
        <fullName evidence="1">Uncharacterized protein</fullName>
    </submittedName>
</protein>
<dbReference type="RefSeq" id="XP_056576889.1">
    <property type="nucleotide sequence ID" value="XM_056726038.1"/>
</dbReference>
<reference evidence="1" key="2">
    <citation type="journal article" date="2023" name="IMA Fungus">
        <title>Comparative genomic study of the Penicillium genus elucidates a diverse pangenome and 15 lateral gene transfer events.</title>
        <authorList>
            <person name="Petersen C."/>
            <person name="Sorensen T."/>
            <person name="Nielsen M.R."/>
            <person name="Sondergaard T.E."/>
            <person name="Sorensen J.L."/>
            <person name="Fitzpatrick D.A."/>
            <person name="Frisvad J.C."/>
            <person name="Nielsen K.L."/>
        </authorList>
    </citation>
    <scope>NUCLEOTIDE SEQUENCE</scope>
    <source>
        <strain evidence="1">IBT 3081</strain>
    </source>
</reference>
<gene>
    <name evidence="1" type="ORF">N7517_008308</name>
</gene>
<proteinExistence type="predicted"/>
<dbReference type="AlphaFoldDB" id="A0A9W9RS59"/>
<evidence type="ECO:0000313" key="2">
    <source>
        <dbReference type="Proteomes" id="UP001147752"/>
    </source>
</evidence>
<name>A0A9W9RS59_9EURO</name>
<organism evidence="1 2">
    <name type="scientific">Penicillium concentricum</name>
    <dbReference type="NCBI Taxonomy" id="293559"/>
    <lineage>
        <taxon>Eukaryota</taxon>
        <taxon>Fungi</taxon>
        <taxon>Dikarya</taxon>
        <taxon>Ascomycota</taxon>
        <taxon>Pezizomycotina</taxon>
        <taxon>Eurotiomycetes</taxon>
        <taxon>Eurotiomycetidae</taxon>
        <taxon>Eurotiales</taxon>
        <taxon>Aspergillaceae</taxon>
        <taxon>Penicillium</taxon>
    </lineage>
</organism>
<sequence length="319" mass="37060">MNSQAKPHAFIRSLAQQVADLEPDFPSPEDFQELGIQTFEVSLNPDKTELKFDPCFFQPHPENVVEKYPLHPEVDQEYRHNHLMIPHIRTIQDFINADPKRYPPELAPIPKNLTIWDRSLYEMENDAYGQAEDIAHVIDGHLSALRQGPSDYYTLQHLRNQGPWSPRHRAGDPPTMEVFGASRKAWRVEHHHRYVDRPLKPHSIMSCVAQIRPTDTNRGLTTHELRAIVNTLLLRVNHQPFRRCRVHPILVLSCLGDHQGRIIQASYDGKGLVLQYSQLWNFEDPENAPVELFVRYRLSEPIGGTYKLSLRQQYVLQPR</sequence>
<reference evidence="1" key="1">
    <citation type="submission" date="2022-12" db="EMBL/GenBank/DDBJ databases">
        <authorList>
            <person name="Petersen C."/>
        </authorList>
    </citation>
    <scope>NUCLEOTIDE SEQUENCE</scope>
    <source>
        <strain evidence="1">IBT 3081</strain>
    </source>
</reference>
<evidence type="ECO:0000313" key="1">
    <source>
        <dbReference type="EMBL" id="KAJ5365422.1"/>
    </source>
</evidence>
<dbReference type="Proteomes" id="UP001147752">
    <property type="component" value="Unassembled WGS sequence"/>
</dbReference>
<comment type="caution">
    <text evidence="1">The sequence shown here is derived from an EMBL/GenBank/DDBJ whole genome shotgun (WGS) entry which is preliminary data.</text>
</comment>